<dbReference type="AlphaFoldDB" id="A0A7S1IDX3"/>
<organism evidence="2">
    <name type="scientific">Eutreptiella gymnastica</name>
    <dbReference type="NCBI Taxonomy" id="73025"/>
    <lineage>
        <taxon>Eukaryota</taxon>
        <taxon>Discoba</taxon>
        <taxon>Euglenozoa</taxon>
        <taxon>Euglenida</taxon>
        <taxon>Spirocuta</taxon>
        <taxon>Euglenophyceae</taxon>
        <taxon>Eutreptiales</taxon>
        <taxon>Eutreptiaceae</taxon>
        <taxon>Eutreptiella</taxon>
    </lineage>
</organism>
<sequence length="602" mass="67501">MTNDTRLLRPGSSSGKRGPPTNDNLRKLSTLNAAMHSGIMPLINPSSGRTLQGASPSSRRTQLLDAEGPDPNRPVRQMSSSSFTSLTLGPAFKRSSRADADFGTLSGVTQQLNSITGEYLATVADVGIEEQPPPRAAVKNAMARIGGRFGGVVRANVERDRNVAFKNDLAEIEMLLHSREGKEPHKATPSTSAHRPPATLASRRLSDRPPTAGPSIGHPPSMPRSPKRATTPAPLGNFARPTTASQRSTRHKYSPPLYIPLAARPASAQSVARMEDTLGASSTFASLGAPPRSPNRGLTLEEKKGLIQERMRQQEDRHQQALERKQHLESTFVQNALQMVSTSEQRGLNARELRRKLAERPLLVRNWMNVVALFLASKRAAKIIAFALIEARTMSRLAKRFAFAKLVPHCVYVSRFVAEVKYQDALERMKPLLKKGVRSWRERVRARSVNLLRSLMMVHQHRIKLMSSIRRLKKAANTLQTDWRRRMESTRCRVVLYCRVWDMMEADVLSAVGALPEDSCKQNPQMAEARLLVIRNDISFRRRQWMLRFYKWKEQNKRDGVKQAQNNSGVGNVLRSTAPIQRMLPDCDEMEQLITEACRRVL</sequence>
<protein>
    <submittedName>
        <fullName evidence="2">Uncharacterized protein</fullName>
    </submittedName>
</protein>
<feature type="region of interest" description="Disordered" evidence="1">
    <location>
        <begin position="39"/>
        <end position="87"/>
    </location>
</feature>
<evidence type="ECO:0000313" key="2">
    <source>
        <dbReference type="EMBL" id="CAD9009191.1"/>
    </source>
</evidence>
<feature type="region of interest" description="Disordered" evidence="1">
    <location>
        <begin position="1"/>
        <end position="24"/>
    </location>
</feature>
<evidence type="ECO:0000256" key="1">
    <source>
        <dbReference type="SAM" id="MobiDB-lite"/>
    </source>
</evidence>
<feature type="compositionally biased region" description="Polar residues" evidence="1">
    <location>
        <begin position="77"/>
        <end position="87"/>
    </location>
</feature>
<gene>
    <name evidence="2" type="ORF">EGYM00392_LOCUS20285</name>
</gene>
<dbReference type="EMBL" id="HBGA01055075">
    <property type="protein sequence ID" value="CAD9009191.1"/>
    <property type="molecule type" value="Transcribed_RNA"/>
</dbReference>
<name>A0A7S1IDX3_9EUGL</name>
<proteinExistence type="predicted"/>
<feature type="region of interest" description="Disordered" evidence="1">
    <location>
        <begin position="179"/>
        <end position="252"/>
    </location>
</feature>
<reference evidence="2" key="1">
    <citation type="submission" date="2021-01" db="EMBL/GenBank/DDBJ databases">
        <authorList>
            <person name="Corre E."/>
            <person name="Pelletier E."/>
            <person name="Niang G."/>
            <person name="Scheremetjew M."/>
            <person name="Finn R."/>
            <person name="Kale V."/>
            <person name="Holt S."/>
            <person name="Cochrane G."/>
            <person name="Meng A."/>
            <person name="Brown T."/>
            <person name="Cohen L."/>
        </authorList>
    </citation>
    <scope>NUCLEOTIDE SEQUENCE</scope>
    <source>
        <strain evidence="2">NIES-381</strain>
    </source>
</reference>
<feature type="compositionally biased region" description="Polar residues" evidence="1">
    <location>
        <begin position="44"/>
        <end position="61"/>
    </location>
</feature>
<accession>A0A7S1IDX3</accession>